<keyword evidence="3" id="KW-1185">Reference proteome</keyword>
<dbReference type="InterPro" id="IPR032675">
    <property type="entry name" value="LRR_dom_sf"/>
</dbReference>
<dbReference type="RefSeq" id="XP_031571286.1">
    <property type="nucleotide sequence ID" value="XM_031715426.1"/>
</dbReference>
<proteinExistence type="predicted"/>
<keyword evidence="1" id="KW-0433">Leucine-rich repeat</keyword>
<dbReference type="Pfam" id="PF13855">
    <property type="entry name" value="LRR_8"/>
    <property type="match status" value="1"/>
</dbReference>
<dbReference type="GO" id="GO:1901224">
    <property type="term" value="P:positive regulation of non-canonical NF-kappaB signal transduction"/>
    <property type="evidence" value="ECO:0007669"/>
    <property type="project" value="TreeGrafter"/>
</dbReference>
<sequence>MTAFIGNGLYILPNGLLDNLPRLVGADFSDNNLINSWDLEIQRSKEIQAISFHSNKMLEIKPLKNLNDLVSLMLQNNHISIIKSNTFVNLASLLINNLSENRINTVEWNSFVNVPKLKHLFLSNNRIVQMNGIFSANMSLTSL</sequence>
<organism evidence="3 4">
    <name type="scientific">Actinia tenebrosa</name>
    <name type="common">Australian red waratah sea anemone</name>
    <dbReference type="NCBI Taxonomy" id="6105"/>
    <lineage>
        <taxon>Eukaryota</taxon>
        <taxon>Metazoa</taxon>
        <taxon>Cnidaria</taxon>
        <taxon>Anthozoa</taxon>
        <taxon>Hexacorallia</taxon>
        <taxon>Actiniaria</taxon>
        <taxon>Actiniidae</taxon>
        <taxon>Actinia</taxon>
    </lineage>
</organism>
<protein>
    <submittedName>
        <fullName evidence="4">Leucine-rich repeat-containing protein let-4-like</fullName>
    </submittedName>
</protein>
<dbReference type="Proteomes" id="UP000515163">
    <property type="component" value="Unplaced"/>
</dbReference>
<dbReference type="GO" id="GO:0005886">
    <property type="term" value="C:plasma membrane"/>
    <property type="evidence" value="ECO:0007669"/>
    <property type="project" value="TreeGrafter"/>
</dbReference>
<evidence type="ECO:0000256" key="1">
    <source>
        <dbReference type="ARBA" id="ARBA00022614"/>
    </source>
</evidence>
<evidence type="ECO:0000313" key="4">
    <source>
        <dbReference type="RefSeq" id="XP_031571286.1"/>
    </source>
</evidence>
<dbReference type="PANTHER" id="PTHR31450:SF4">
    <property type="entry name" value="LEUCINE-RICH REPEAT-CONTAINING PROTEIN 19"/>
    <property type="match status" value="1"/>
</dbReference>
<gene>
    <name evidence="4" type="primary">LOC116305498</name>
</gene>
<dbReference type="InterPro" id="IPR001611">
    <property type="entry name" value="Leu-rich_rpt"/>
</dbReference>
<evidence type="ECO:0000313" key="3">
    <source>
        <dbReference type="Proteomes" id="UP000515163"/>
    </source>
</evidence>
<dbReference type="GO" id="GO:0038023">
    <property type="term" value="F:signaling receptor activity"/>
    <property type="evidence" value="ECO:0007669"/>
    <property type="project" value="TreeGrafter"/>
</dbReference>
<name>A0A6P8IVH4_ACTTE</name>
<accession>A0A6P8IVH4</accession>
<dbReference type="PROSITE" id="PS51450">
    <property type="entry name" value="LRR"/>
    <property type="match status" value="1"/>
</dbReference>
<keyword evidence="2" id="KW-0677">Repeat</keyword>
<dbReference type="OrthoDB" id="694479at2759"/>
<dbReference type="InterPro" id="IPR003591">
    <property type="entry name" value="Leu-rich_rpt_typical-subtyp"/>
</dbReference>
<dbReference type="GeneID" id="116305498"/>
<evidence type="ECO:0000256" key="2">
    <source>
        <dbReference type="ARBA" id="ARBA00022737"/>
    </source>
</evidence>
<dbReference type="SUPFAM" id="SSF52058">
    <property type="entry name" value="L domain-like"/>
    <property type="match status" value="1"/>
</dbReference>
<dbReference type="Gene3D" id="3.80.10.10">
    <property type="entry name" value="Ribonuclease Inhibitor"/>
    <property type="match status" value="1"/>
</dbReference>
<dbReference type="SMART" id="SM00369">
    <property type="entry name" value="LRR_TYP"/>
    <property type="match status" value="2"/>
</dbReference>
<dbReference type="InParanoid" id="A0A6P8IVH4"/>
<dbReference type="PANTHER" id="PTHR31450">
    <property type="entry name" value="LEUCINE-RICH REPEAT-CONTAINING PROTEIN 19 LRRC19 FAMILY MEMBER"/>
    <property type="match status" value="1"/>
</dbReference>
<dbReference type="KEGG" id="aten:116305498"/>
<dbReference type="AlphaFoldDB" id="A0A6P8IVH4"/>
<reference evidence="4" key="1">
    <citation type="submission" date="2025-08" db="UniProtKB">
        <authorList>
            <consortium name="RefSeq"/>
        </authorList>
    </citation>
    <scope>IDENTIFICATION</scope>
    <source>
        <tissue evidence="4">Tentacle</tissue>
    </source>
</reference>